<organism evidence="11">
    <name type="scientific">Harpegnathos saltator</name>
    <name type="common">Jerdon's jumping ant</name>
    <dbReference type="NCBI Taxonomy" id="610380"/>
    <lineage>
        <taxon>Eukaryota</taxon>
        <taxon>Metazoa</taxon>
        <taxon>Ecdysozoa</taxon>
        <taxon>Arthropoda</taxon>
        <taxon>Hexapoda</taxon>
        <taxon>Insecta</taxon>
        <taxon>Pterygota</taxon>
        <taxon>Neoptera</taxon>
        <taxon>Endopterygota</taxon>
        <taxon>Hymenoptera</taxon>
        <taxon>Apocrita</taxon>
        <taxon>Aculeata</taxon>
        <taxon>Formicoidea</taxon>
        <taxon>Formicidae</taxon>
        <taxon>Ponerinae</taxon>
        <taxon>Ponerini</taxon>
        <taxon>Harpegnathos</taxon>
    </lineage>
</organism>
<dbReference type="GO" id="GO:0036297">
    <property type="term" value="P:interstrand cross-link repair"/>
    <property type="evidence" value="ECO:0007669"/>
    <property type="project" value="InterPro"/>
</dbReference>
<dbReference type="CDD" id="cd22326">
    <property type="entry name" value="FAN1-like"/>
    <property type="match status" value="1"/>
</dbReference>
<dbReference type="InterPro" id="IPR011856">
    <property type="entry name" value="tRNA_endonuc-like_dom_sf"/>
</dbReference>
<accession>E2C3G8</accession>
<gene>
    <name evidence="10" type="ORF">EAI_11516</name>
</gene>
<keyword evidence="3 8" id="KW-0540">Nuclease</keyword>
<comment type="function">
    <text evidence="8">Nuclease required for the repair of DNA interstrand cross-links (ICL). Acts as a 5'-3' exonuclease that anchors at a cut end of DNA and cleaves DNA successively at every third nucleotide, allowing to excise an ICL from one strand through flanking incisions.</text>
</comment>
<keyword evidence="8" id="KW-0227">DNA damage</keyword>
<dbReference type="GO" id="GO:0070336">
    <property type="term" value="F:flap-structured DNA binding"/>
    <property type="evidence" value="ECO:0007669"/>
    <property type="project" value="TreeGrafter"/>
</dbReference>
<keyword evidence="8" id="KW-0234">DNA repair</keyword>
<protein>
    <recommendedName>
        <fullName evidence="8">Fanconi-associated nuclease</fullName>
        <ecNumber evidence="8">3.1.4.1</ecNumber>
    </recommendedName>
</protein>
<dbReference type="OrthoDB" id="76364at2759"/>
<dbReference type="InterPro" id="IPR014883">
    <property type="entry name" value="VRR_NUC"/>
</dbReference>
<comment type="cofactor">
    <cofactor evidence="8">
        <name>Mg(2+)</name>
        <dbReference type="ChEBI" id="CHEBI:18420"/>
    </cofactor>
    <cofactor evidence="8">
        <name>Mn(2+)</name>
        <dbReference type="ChEBI" id="CHEBI:29035"/>
    </cofactor>
</comment>
<dbReference type="Pfam" id="PF08774">
    <property type="entry name" value="VRR_NUC"/>
    <property type="match status" value="1"/>
</dbReference>
<evidence type="ECO:0000313" key="11">
    <source>
        <dbReference type="Proteomes" id="UP000008237"/>
    </source>
</evidence>
<keyword evidence="4 8" id="KW-0479">Metal-binding</keyword>
<dbReference type="GO" id="GO:0017108">
    <property type="term" value="F:5'-flap endonuclease activity"/>
    <property type="evidence" value="ECO:0007669"/>
    <property type="project" value="TreeGrafter"/>
</dbReference>
<dbReference type="PANTHER" id="PTHR15749">
    <property type="entry name" value="FANCONI-ASSOCIATED NUCLEASE 1"/>
    <property type="match status" value="1"/>
</dbReference>
<dbReference type="Pfam" id="PF21170">
    <property type="entry name" value="FAN1_TPR"/>
    <property type="match status" value="1"/>
</dbReference>
<dbReference type="AlphaFoldDB" id="E2C3G8"/>
<evidence type="ECO:0000256" key="2">
    <source>
        <dbReference type="ARBA" id="ARBA00005533"/>
    </source>
</evidence>
<evidence type="ECO:0000259" key="9">
    <source>
        <dbReference type="SMART" id="SM00990"/>
    </source>
</evidence>
<dbReference type="PANTHER" id="PTHR15749:SF4">
    <property type="entry name" value="FANCONI-ASSOCIATED NUCLEASE 1"/>
    <property type="match status" value="1"/>
</dbReference>
<keyword evidence="8" id="KW-0539">Nucleus</keyword>
<keyword evidence="5 8" id="KW-0378">Hydrolase</keyword>
<dbReference type="Gene3D" id="3.40.1350.10">
    <property type="match status" value="1"/>
</dbReference>
<proteinExistence type="inferred from homology"/>
<feature type="domain" description="VRR-NUC" evidence="9">
    <location>
        <begin position="348"/>
        <end position="445"/>
    </location>
</feature>
<dbReference type="InParanoid" id="E2C3G8"/>
<dbReference type="OMA" id="YIRCLTH"/>
<dbReference type="STRING" id="610380.E2C3G8"/>
<evidence type="ECO:0000256" key="4">
    <source>
        <dbReference type="ARBA" id="ARBA00022723"/>
    </source>
</evidence>
<reference evidence="10 11" key="1">
    <citation type="journal article" date="2010" name="Science">
        <title>Genomic comparison of the ants Camponotus floridanus and Harpegnathos saltator.</title>
        <authorList>
            <person name="Bonasio R."/>
            <person name="Zhang G."/>
            <person name="Ye C."/>
            <person name="Mutti N.S."/>
            <person name="Fang X."/>
            <person name="Qin N."/>
            <person name="Donahue G."/>
            <person name="Yang P."/>
            <person name="Li Q."/>
            <person name="Li C."/>
            <person name="Zhang P."/>
            <person name="Huang Z."/>
            <person name="Berger S.L."/>
            <person name="Reinberg D."/>
            <person name="Wang J."/>
            <person name="Liebig J."/>
        </authorList>
    </citation>
    <scope>NUCLEOTIDE SEQUENCE [LARGE SCALE GENOMIC DNA]</scope>
    <source>
        <strain evidence="10 11">R22 G/1</strain>
    </source>
</reference>
<dbReference type="GO" id="GO:0005634">
    <property type="term" value="C:nucleus"/>
    <property type="evidence" value="ECO:0007669"/>
    <property type="project" value="UniProtKB-SubCell"/>
</dbReference>
<dbReference type="EMBL" id="GL452320">
    <property type="protein sequence ID" value="EFN77506.1"/>
    <property type="molecule type" value="Genomic_DNA"/>
</dbReference>
<dbReference type="SMART" id="SM00990">
    <property type="entry name" value="VRR_NUC"/>
    <property type="match status" value="1"/>
</dbReference>
<keyword evidence="11" id="KW-1185">Reference proteome</keyword>
<dbReference type="InterPro" id="IPR049126">
    <property type="entry name" value="FAN1-like_TPR"/>
</dbReference>
<evidence type="ECO:0000256" key="7">
    <source>
        <dbReference type="ARBA" id="ARBA00023211"/>
    </source>
</evidence>
<comment type="subcellular location">
    <subcellularLocation>
        <location evidence="8">Nucleus</location>
    </subcellularLocation>
</comment>
<keyword evidence="6 8" id="KW-0460">Magnesium</keyword>
<dbReference type="GO" id="GO:0046872">
    <property type="term" value="F:metal ion binding"/>
    <property type="evidence" value="ECO:0007669"/>
    <property type="project" value="UniProtKB-KW"/>
</dbReference>
<evidence type="ECO:0000256" key="6">
    <source>
        <dbReference type="ARBA" id="ARBA00022842"/>
    </source>
</evidence>
<dbReference type="EC" id="3.1.4.1" evidence="8"/>
<dbReference type="InterPro" id="IPR033315">
    <property type="entry name" value="Fan1-like"/>
</dbReference>
<name>E2C3G8_HARSA</name>
<comment type="similarity">
    <text evidence="2 8">Belongs to the FAN1 family.</text>
</comment>
<dbReference type="GO" id="GO:0008409">
    <property type="term" value="F:5'-3' exonuclease activity"/>
    <property type="evidence" value="ECO:0007669"/>
    <property type="project" value="TreeGrafter"/>
</dbReference>
<comment type="catalytic activity">
    <reaction evidence="1 8">
        <text>Hydrolytically removes 5'-nucleotides successively from the 3'-hydroxy termini of 3'-hydroxy-terminated oligonucleotides.</text>
        <dbReference type="EC" id="3.1.4.1"/>
    </reaction>
</comment>
<evidence type="ECO:0000256" key="1">
    <source>
        <dbReference type="ARBA" id="ARBA00000983"/>
    </source>
</evidence>
<sequence>MADLFQMLLRIEMKEIKFPEVTVRDFPIFANKGHLLNYMEAKNALCNVLNAIEKKQWEIVRQIGSQAAEHLSLLLKVEAQSLENSMLPSHIRHFMPGYLWLKVLHKSIDAFKKTKETLPQAIEFLHMLVKQKCHMKYRKGQWYNELIKIEVYHMKDPNGSVRLLSKAVSQKTLTEVDRLDLLEKAEKLAKRKSNISQHAKDIVKLILEKDLSKARLTSQISSVTIEGTSCGNPSQRKSTWCIDNGIDKTYFTVEDFALYYYKNKGYIKGAHCEGSLPITLFGMLFWDEIYNMDIPGTCLSSYEPTPLDLFSSEFYENRKEQIDMKLQIIRKLDVETFSNHLKHQFDLRHEYTSICQSNIFDSCSFQEIALCLGVEGVVGICERLIQNYTLWKAGFPDLIVWNPHTKQYKIVEVKGPGDSLSTKQKLWLQYLNQLGLNTEVCYCESSAKGGRKRKHEAVM</sequence>
<dbReference type="InterPro" id="IPR049132">
    <property type="entry name" value="FAN1-like_euk"/>
</dbReference>
<dbReference type="GO" id="GO:0004528">
    <property type="term" value="F:phosphodiesterase I activity"/>
    <property type="evidence" value="ECO:0007669"/>
    <property type="project" value="UniProtKB-EC"/>
</dbReference>
<evidence type="ECO:0000256" key="3">
    <source>
        <dbReference type="ARBA" id="ARBA00022722"/>
    </source>
</evidence>
<evidence type="ECO:0000313" key="10">
    <source>
        <dbReference type="EMBL" id="EFN77506.1"/>
    </source>
</evidence>
<dbReference type="Proteomes" id="UP000008237">
    <property type="component" value="Unassembled WGS sequence"/>
</dbReference>
<keyword evidence="7 8" id="KW-0464">Manganese</keyword>
<evidence type="ECO:0000256" key="5">
    <source>
        <dbReference type="ARBA" id="ARBA00022801"/>
    </source>
</evidence>
<evidence type="ECO:0000256" key="8">
    <source>
        <dbReference type="RuleBase" id="RU365033"/>
    </source>
</evidence>